<gene>
    <name evidence="1" type="primary">HaOG206857</name>
    <name evidence="1" type="ORF">B5X24_HaOG206857</name>
</gene>
<sequence>MKLSVLYIQAVGVGPLDLVLETTLAPRQAISPHHHRLDRETPHTLLAMYEHTELSLVKHSDVYRTTLGAVRCPRSVSDARLQSRLPISRTSSSTLHKDA</sequence>
<keyword evidence="2" id="KW-1185">Reference proteome</keyword>
<reference evidence="1 2" key="1">
    <citation type="journal article" date="2017" name="BMC Biol.">
        <title>Genomic innovations, transcriptional plasticity and gene loss underlying the evolution and divergence of two highly polyphagous and invasive Helicoverpa pest species.</title>
        <authorList>
            <person name="Pearce S.L."/>
            <person name="Clarke D.F."/>
            <person name="East P.D."/>
            <person name="Elfekih S."/>
            <person name="Gordon K.H."/>
            <person name="Jermiin L.S."/>
            <person name="McGaughran A."/>
            <person name="Oakeshott J.G."/>
            <person name="Papanikolaou A."/>
            <person name="Perera O.P."/>
            <person name="Rane R.V."/>
            <person name="Richards S."/>
            <person name="Tay W.T."/>
            <person name="Walsh T.K."/>
            <person name="Anderson A."/>
            <person name="Anderson C.J."/>
            <person name="Asgari S."/>
            <person name="Board P.G."/>
            <person name="Bretschneider A."/>
            <person name="Campbell P.M."/>
            <person name="Chertemps T."/>
            <person name="Christeller J.T."/>
            <person name="Coppin C.W."/>
            <person name="Downes S.J."/>
            <person name="Duan G."/>
            <person name="Farnsworth C.A."/>
            <person name="Good R.T."/>
            <person name="Han L.B."/>
            <person name="Han Y.C."/>
            <person name="Hatje K."/>
            <person name="Horne I."/>
            <person name="Huang Y.P."/>
            <person name="Hughes D.S."/>
            <person name="Jacquin-Joly E."/>
            <person name="James W."/>
            <person name="Jhangiani S."/>
            <person name="Kollmar M."/>
            <person name="Kuwar S.S."/>
            <person name="Li S."/>
            <person name="Liu N.Y."/>
            <person name="Maibeche M.T."/>
            <person name="Miller J.R."/>
            <person name="Montagne N."/>
            <person name="Perry T."/>
            <person name="Qu J."/>
            <person name="Song S.V."/>
            <person name="Sutton G.G."/>
            <person name="Vogel H."/>
            <person name="Walenz B.P."/>
            <person name="Xu W."/>
            <person name="Zhang H.J."/>
            <person name="Zou Z."/>
            <person name="Batterham P."/>
            <person name="Edwards O.R."/>
            <person name="Feyereisen R."/>
            <person name="Gibbs R.A."/>
            <person name="Heckel D.G."/>
            <person name="McGrath A."/>
            <person name="Robin C."/>
            <person name="Scherer S.E."/>
            <person name="Worley K.C."/>
            <person name="Wu Y.D."/>
        </authorList>
    </citation>
    <scope>NUCLEOTIDE SEQUENCE [LARGE SCALE GENOMIC DNA]</scope>
    <source>
        <strain evidence="1">Harm_GR_Male_#8</strain>
        <tissue evidence="1">Whole organism</tissue>
    </source>
</reference>
<name>A0A2W1BQ23_HELAM</name>
<evidence type="ECO:0000313" key="1">
    <source>
        <dbReference type="EMBL" id="PZC74986.1"/>
    </source>
</evidence>
<dbReference type="AlphaFoldDB" id="A0A2W1BQ23"/>
<proteinExistence type="predicted"/>
<accession>A0A2W1BQ23</accession>
<evidence type="ECO:0000313" key="2">
    <source>
        <dbReference type="Proteomes" id="UP000249218"/>
    </source>
</evidence>
<dbReference type="Proteomes" id="UP000249218">
    <property type="component" value="Unassembled WGS sequence"/>
</dbReference>
<organism evidence="1 2">
    <name type="scientific">Helicoverpa armigera</name>
    <name type="common">Cotton bollworm</name>
    <name type="synonym">Heliothis armigera</name>
    <dbReference type="NCBI Taxonomy" id="29058"/>
    <lineage>
        <taxon>Eukaryota</taxon>
        <taxon>Metazoa</taxon>
        <taxon>Ecdysozoa</taxon>
        <taxon>Arthropoda</taxon>
        <taxon>Hexapoda</taxon>
        <taxon>Insecta</taxon>
        <taxon>Pterygota</taxon>
        <taxon>Neoptera</taxon>
        <taxon>Endopterygota</taxon>
        <taxon>Lepidoptera</taxon>
        <taxon>Glossata</taxon>
        <taxon>Ditrysia</taxon>
        <taxon>Noctuoidea</taxon>
        <taxon>Noctuidae</taxon>
        <taxon>Heliothinae</taxon>
        <taxon>Helicoverpa</taxon>
    </lineage>
</organism>
<protein>
    <submittedName>
        <fullName evidence="1">Uncharacterized protein</fullName>
    </submittedName>
</protein>
<dbReference type="EMBL" id="KZ150015">
    <property type="protein sequence ID" value="PZC74986.1"/>
    <property type="molecule type" value="Genomic_DNA"/>
</dbReference>